<name>A0ABR3A2J3_9AGAR</name>
<gene>
    <name evidence="2" type="ORF">AAF712_004852</name>
</gene>
<sequence>MNERHTQPSSWAGHSPLSWAEHCAPLTRILRLMQNDFSSIATLAFGYIETFGRHYVAIDTRSFDFVSIAPDIISLAKSDLHRFIDKQAVIDLFIWFDKGLDHRYLEDPYTLIDALDMLRVHQGLQKGCFTRPRGYFPVSMACLNDLLRGASTEGLAWELMEGYRQAFRVDATELSLSGLLLWHLVSYLFLNIPTDDLEKFPPDLRKEIDEFRFKTSELSDGMPHLLTSQEGLSFLQSLHATIIRNYRYSHTAADPWDPFPRWELGLKCVAHLNKLPLDYFDVRDSSQHPHGTSEAGPSGVILNAPPPERNFDGGNGLTGDGGEDPLTPAVDSGNGATGNGREESSTPLVHRLQQRKG</sequence>
<organism evidence="2 3">
    <name type="scientific">Marasmius tenuissimus</name>
    <dbReference type="NCBI Taxonomy" id="585030"/>
    <lineage>
        <taxon>Eukaryota</taxon>
        <taxon>Fungi</taxon>
        <taxon>Dikarya</taxon>
        <taxon>Basidiomycota</taxon>
        <taxon>Agaricomycotina</taxon>
        <taxon>Agaricomycetes</taxon>
        <taxon>Agaricomycetidae</taxon>
        <taxon>Agaricales</taxon>
        <taxon>Marasmiineae</taxon>
        <taxon>Marasmiaceae</taxon>
        <taxon>Marasmius</taxon>
    </lineage>
</organism>
<proteinExistence type="predicted"/>
<feature type="region of interest" description="Disordered" evidence="1">
    <location>
        <begin position="285"/>
        <end position="357"/>
    </location>
</feature>
<dbReference type="Proteomes" id="UP001437256">
    <property type="component" value="Unassembled WGS sequence"/>
</dbReference>
<protein>
    <submittedName>
        <fullName evidence="2">Uncharacterized protein</fullName>
    </submittedName>
</protein>
<keyword evidence="3" id="KW-1185">Reference proteome</keyword>
<reference evidence="2 3" key="1">
    <citation type="submission" date="2024-05" db="EMBL/GenBank/DDBJ databases">
        <title>A draft genome resource for the thread blight pathogen Marasmius tenuissimus strain MS-2.</title>
        <authorList>
            <person name="Yulfo-Soto G.E."/>
            <person name="Baruah I.K."/>
            <person name="Amoako-Attah I."/>
            <person name="Bukari Y."/>
            <person name="Meinhardt L.W."/>
            <person name="Bailey B.A."/>
            <person name="Cohen S.P."/>
        </authorList>
    </citation>
    <scope>NUCLEOTIDE SEQUENCE [LARGE SCALE GENOMIC DNA]</scope>
    <source>
        <strain evidence="2 3">MS-2</strain>
    </source>
</reference>
<evidence type="ECO:0000256" key="1">
    <source>
        <dbReference type="SAM" id="MobiDB-lite"/>
    </source>
</evidence>
<comment type="caution">
    <text evidence="2">The sequence shown here is derived from an EMBL/GenBank/DDBJ whole genome shotgun (WGS) entry which is preliminary data.</text>
</comment>
<accession>A0ABR3A2J3</accession>
<evidence type="ECO:0000313" key="2">
    <source>
        <dbReference type="EMBL" id="KAL0068192.1"/>
    </source>
</evidence>
<evidence type="ECO:0000313" key="3">
    <source>
        <dbReference type="Proteomes" id="UP001437256"/>
    </source>
</evidence>
<dbReference type="EMBL" id="JBBXMP010000020">
    <property type="protein sequence ID" value="KAL0068192.1"/>
    <property type="molecule type" value="Genomic_DNA"/>
</dbReference>